<proteinExistence type="predicted"/>
<dbReference type="OrthoDB" id="9788334at2"/>
<organism evidence="1 2">
    <name type="scientific">Rubrimonas cliftonensis</name>
    <dbReference type="NCBI Taxonomy" id="89524"/>
    <lineage>
        <taxon>Bacteria</taxon>
        <taxon>Pseudomonadati</taxon>
        <taxon>Pseudomonadota</taxon>
        <taxon>Alphaproteobacteria</taxon>
        <taxon>Rhodobacterales</taxon>
        <taxon>Paracoccaceae</taxon>
        <taxon>Rubrimonas</taxon>
    </lineage>
</organism>
<accession>A0A1H4F3P4</accession>
<reference evidence="1 2" key="1">
    <citation type="submission" date="2016-10" db="EMBL/GenBank/DDBJ databases">
        <authorList>
            <person name="de Groot N.N."/>
        </authorList>
    </citation>
    <scope>NUCLEOTIDE SEQUENCE [LARGE SCALE GENOMIC DNA]</scope>
    <source>
        <strain evidence="1 2">DSM 15345</strain>
    </source>
</reference>
<keyword evidence="1" id="KW-0969">Cilium</keyword>
<protein>
    <submittedName>
        <fullName evidence="1">Flagellar basal-body rod protein FlgB</fullName>
    </submittedName>
</protein>
<evidence type="ECO:0000313" key="1">
    <source>
        <dbReference type="EMBL" id="SEA91527.1"/>
    </source>
</evidence>
<dbReference type="RefSeq" id="WP_093255663.1">
    <property type="nucleotide sequence ID" value="NZ_FNQM01000018.1"/>
</dbReference>
<sequence>MNDIAILKMADAMARHAAGRHALVARNIANADTPGYAAQDLKPFEAVVREREALRSTRPSHLAGGATVRLDPHMETAPDAASPNGNTVSLPDQVARGSQAMGAHDRALAIYGKTMDILRAGLGRR</sequence>
<keyword evidence="2" id="KW-1185">Reference proteome</keyword>
<dbReference type="AlphaFoldDB" id="A0A1H4F3P4"/>
<name>A0A1H4F3P4_9RHOB</name>
<keyword evidence="1" id="KW-0282">Flagellum</keyword>
<dbReference type="Proteomes" id="UP000198703">
    <property type="component" value="Unassembled WGS sequence"/>
</dbReference>
<gene>
    <name evidence="1" type="ORF">SAMN05444370_1183</name>
</gene>
<dbReference type="STRING" id="89524.SAMN05444370_1183"/>
<evidence type="ECO:0000313" key="2">
    <source>
        <dbReference type="Proteomes" id="UP000198703"/>
    </source>
</evidence>
<keyword evidence="1" id="KW-0966">Cell projection</keyword>
<dbReference type="EMBL" id="FNQM01000018">
    <property type="protein sequence ID" value="SEA91527.1"/>
    <property type="molecule type" value="Genomic_DNA"/>
</dbReference>
<dbReference type="NCBIfam" id="NF009270">
    <property type="entry name" value="PRK12627.1"/>
    <property type="match status" value="1"/>
</dbReference>